<organism evidence="2 3">
    <name type="scientific">Streptomyces virginiae</name>
    <name type="common">Streptomyces cinnamonensis</name>
    <dbReference type="NCBI Taxonomy" id="1961"/>
    <lineage>
        <taxon>Bacteria</taxon>
        <taxon>Bacillati</taxon>
        <taxon>Actinomycetota</taxon>
        <taxon>Actinomycetes</taxon>
        <taxon>Kitasatosporales</taxon>
        <taxon>Streptomycetaceae</taxon>
        <taxon>Streptomyces</taxon>
    </lineage>
</organism>
<feature type="coiled-coil region" evidence="1">
    <location>
        <begin position="357"/>
        <end position="384"/>
    </location>
</feature>
<protein>
    <submittedName>
        <fullName evidence="2">DUF349 domain-containing protein</fullName>
    </submittedName>
</protein>
<reference evidence="2" key="1">
    <citation type="submission" date="2022-10" db="EMBL/GenBank/DDBJ databases">
        <title>The complete genomes of actinobacterial strains from the NBC collection.</title>
        <authorList>
            <person name="Joergensen T.S."/>
            <person name="Alvarez Arevalo M."/>
            <person name="Sterndorff E.B."/>
            <person name="Faurdal D."/>
            <person name="Vuksanovic O."/>
            <person name="Mourched A.-S."/>
            <person name="Charusanti P."/>
            <person name="Shaw S."/>
            <person name="Blin K."/>
            <person name="Weber T."/>
        </authorList>
    </citation>
    <scope>NUCLEOTIDE SEQUENCE</scope>
    <source>
        <strain evidence="2">NBC_00248</strain>
    </source>
</reference>
<evidence type="ECO:0000313" key="3">
    <source>
        <dbReference type="Proteomes" id="UP001432039"/>
    </source>
</evidence>
<keyword evidence="3" id="KW-1185">Reference proteome</keyword>
<dbReference type="Pfam" id="PF03993">
    <property type="entry name" value="DUF349"/>
    <property type="match status" value="3"/>
</dbReference>
<proteinExistence type="predicted"/>
<dbReference type="RefSeq" id="WP_328964052.1">
    <property type="nucleotide sequence ID" value="NZ_CP108090.1"/>
</dbReference>
<evidence type="ECO:0000256" key="1">
    <source>
        <dbReference type="SAM" id="Coils"/>
    </source>
</evidence>
<dbReference type="Proteomes" id="UP001432039">
    <property type="component" value="Chromosome"/>
</dbReference>
<keyword evidence="1" id="KW-0175">Coiled coil</keyword>
<dbReference type="EMBL" id="CP108090">
    <property type="protein sequence ID" value="WUQ15625.1"/>
    <property type="molecule type" value="Genomic_DNA"/>
</dbReference>
<sequence>MSSDPWGRVDETGTVYVRTSDGEQVVGSWQAGTPEEALAYFERKYEGLVVEIGLLEKRVRTTDLSAKDAQTAIDHLRTQVDEHHAVGDLDALRVRLDKLVTTVESRREERKVAKAKQTDEARAAKDALVVEAEQLAQSDQWRSAGERLRALVDIWKGLPRLDRKSDDELWHRFSHARSAFSKRRKAHFASLDAQREDARKVKERLVAEAESLSKSTDWGPTAARYRELMADWKAAGRAQRESEDDLWNRFRGAQDVFFAARSEVFAERDAEQIENLKLKEELADEAEKLVPITDLKAARAAFRSLNERWEAIGHVPRDARPKVEGRMHSVERAIQEAEEGEWRRTNPEARARAAGLTGQLQAAVDKLREQIDAARAAGNNAKADKLSRELEGRQALLDQALKGLEEFGG</sequence>
<name>A0ABZ1TIE7_STRVG</name>
<dbReference type="InterPro" id="IPR007139">
    <property type="entry name" value="DUF349"/>
</dbReference>
<gene>
    <name evidence="2" type="ORF">OG517_31820</name>
</gene>
<accession>A0ABZ1TIE7</accession>
<evidence type="ECO:0000313" key="2">
    <source>
        <dbReference type="EMBL" id="WUQ15625.1"/>
    </source>
</evidence>